<evidence type="ECO:0000313" key="2">
    <source>
        <dbReference type="Proteomes" id="UP000784294"/>
    </source>
</evidence>
<name>A0A448X7I1_9PLAT</name>
<dbReference type="EMBL" id="CAAALY010109187">
    <property type="protein sequence ID" value="VEL30077.1"/>
    <property type="molecule type" value="Genomic_DNA"/>
</dbReference>
<evidence type="ECO:0000313" key="1">
    <source>
        <dbReference type="EMBL" id="VEL30077.1"/>
    </source>
</evidence>
<dbReference type="Proteomes" id="UP000784294">
    <property type="component" value="Unassembled WGS sequence"/>
</dbReference>
<reference evidence="1" key="1">
    <citation type="submission" date="2018-11" db="EMBL/GenBank/DDBJ databases">
        <authorList>
            <consortium name="Pathogen Informatics"/>
        </authorList>
    </citation>
    <scope>NUCLEOTIDE SEQUENCE</scope>
</reference>
<sequence length="46" mass="5325">MGRLSRLLSCGWPARLGLRPFVCRRSVLDTDLRYNLRPSGRCLLHL</sequence>
<dbReference type="AlphaFoldDB" id="A0A448X7I1"/>
<comment type="caution">
    <text evidence="1">The sequence shown here is derived from an EMBL/GenBank/DDBJ whole genome shotgun (WGS) entry which is preliminary data.</text>
</comment>
<gene>
    <name evidence="1" type="ORF">PXEA_LOCUS23517</name>
</gene>
<organism evidence="1 2">
    <name type="scientific">Protopolystoma xenopodis</name>
    <dbReference type="NCBI Taxonomy" id="117903"/>
    <lineage>
        <taxon>Eukaryota</taxon>
        <taxon>Metazoa</taxon>
        <taxon>Spiralia</taxon>
        <taxon>Lophotrochozoa</taxon>
        <taxon>Platyhelminthes</taxon>
        <taxon>Monogenea</taxon>
        <taxon>Polyopisthocotylea</taxon>
        <taxon>Polystomatidea</taxon>
        <taxon>Polystomatidae</taxon>
        <taxon>Protopolystoma</taxon>
    </lineage>
</organism>
<keyword evidence="2" id="KW-1185">Reference proteome</keyword>
<accession>A0A448X7I1</accession>
<proteinExistence type="predicted"/>
<protein>
    <submittedName>
        <fullName evidence="1">Uncharacterized protein</fullName>
    </submittedName>
</protein>